<accession>A0ABT9GUP3</accession>
<evidence type="ECO:0000313" key="1">
    <source>
        <dbReference type="EMBL" id="MDP4534763.1"/>
    </source>
</evidence>
<keyword evidence="2" id="KW-1185">Reference proteome</keyword>
<proteinExistence type="predicted"/>
<name>A0ABT9GUP3_9GAMM</name>
<dbReference type="Proteomes" id="UP001231616">
    <property type="component" value="Unassembled WGS sequence"/>
</dbReference>
<comment type="caution">
    <text evidence="1">The sequence shown here is derived from an EMBL/GenBank/DDBJ whole genome shotgun (WGS) entry which is preliminary data.</text>
</comment>
<evidence type="ECO:0000313" key="2">
    <source>
        <dbReference type="Proteomes" id="UP001231616"/>
    </source>
</evidence>
<sequence length="56" mass="6297">MGPTDSAKTYDLQDFQDRMVTPFNQRLATPLKPEVHAIYQAGNDVIILFEAEATID</sequence>
<protein>
    <submittedName>
        <fullName evidence="1">Uncharacterized protein</fullName>
    </submittedName>
</protein>
<gene>
    <name evidence="1" type="ORF">Q3O60_00965</name>
</gene>
<reference evidence="1 2" key="1">
    <citation type="submission" date="2023-08" db="EMBL/GenBank/DDBJ databases">
        <authorList>
            <person name="Joshi A."/>
            <person name="Thite S."/>
        </authorList>
    </citation>
    <scope>NUCLEOTIDE SEQUENCE [LARGE SCALE GENOMIC DNA]</scope>
    <source>
        <strain evidence="1 2">AC40</strain>
    </source>
</reference>
<dbReference type="EMBL" id="JAUZVZ010000001">
    <property type="protein sequence ID" value="MDP4534763.1"/>
    <property type="molecule type" value="Genomic_DNA"/>
</dbReference>
<organism evidence="1 2">
    <name type="scientific">Alkalimonas collagenimarina</name>
    <dbReference type="NCBI Taxonomy" id="400390"/>
    <lineage>
        <taxon>Bacteria</taxon>
        <taxon>Pseudomonadati</taxon>
        <taxon>Pseudomonadota</taxon>
        <taxon>Gammaproteobacteria</taxon>
        <taxon>Alkalimonas</taxon>
    </lineage>
</organism>
<dbReference type="RefSeq" id="WP_305892030.1">
    <property type="nucleotide sequence ID" value="NZ_JAUZVZ010000001.1"/>
</dbReference>